<organism evidence="1 2">
    <name type="scientific">Apilactobacillus micheneri</name>
    <dbReference type="NCBI Taxonomy" id="1899430"/>
    <lineage>
        <taxon>Bacteria</taxon>
        <taxon>Bacillati</taxon>
        <taxon>Bacillota</taxon>
        <taxon>Bacilli</taxon>
        <taxon>Lactobacillales</taxon>
        <taxon>Lactobacillaceae</taxon>
        <taxon>Apilactobacillus</taxon>
    </lineage>
</organism>
<reference evidence="1" key="1">
    <citation type="submission" date="2018-08" db="EMBL/GenBank/DDBJ databases">
        <title>Comparative genomics of wild bee and flower associated Lactobacillus reveals potential adaptation to the bee host.</title>
        <authorList>
            <person name="Vuong H.Q."/>
            <person name="Mcfrederick Q.S."/>
        </authorList>
    </citation>
    <scope>NUCLEOTIDE SEQUENCE</scope>
    <source>
        <strain evidence="1">HV_63</strain>
    </source>
</reference>
<dbReference type="AlphaFoldDB" id="A0A9Q8MTV1"/>
<dbReference type="Proteomes" id="UP000784700">
    <property type="component" value="Unassembled WGS sequence"/>
</dbReference>
<sequence>MKKIFSFIFVIFLILLGIFLLNRPHLSNGWYTGSSNQSELMLNHYDHYLVSNRGQLPSKLQKNGEYTVSGNEILFNHKVKGHIHNKKSFELSDGNYKETFQLVE</sequence>
<dbReference type="RefSeq" id="WP_140934522.1">
    <property type="nucleotide sequence ID" value="NZ_QUBF01000003.1"/>
</dbReference>
<proteinExistence type="predicted"/>
<protein>
    <submittedName>
        <fullName evidence="1">Uncharacterized protein</fullName>
    </submittedName>
</protein>
<gene>
    <name evidence="1" type="ORF">DY130_04315</name>
</gene>
<name>A0A9Q8MTV1_9LACO</name>
<accession>A0A9Q8MTV1</accession>
<evidence type="ECO:0000313" key="2">
    <source>
        <dbReference type="Proteomes" id="UP000784700"/>
    </source>
</evidence>
<comment type="caution">
    <text evidence="1">The sequence shown here is derived from an EMBL/GenBank/DDBJ whole genome shotgun (WGS) entry which is preliminary data.</text>
</comment>
<dbReference type="GeneID" id="58108480"/>
<dbReference type="EMBL" id="QUBG01000003">
    <property type="protein sequence ID" value="TPR44271.1"/>
    <property type="molecule type" value="Genomic_DNA"/>
</dbReference>
<evidence type="ECO:0000313" key="1">
    <source>
        <dbReference type="EMBL" id="TPR44271.1"/>
    </source>
</evidence>